<dbReference type="OrthoDB" id="9973630at2"/>
<dbReference type="Proteomes" id="UP000670925">
    <property type="component" value="Unassembled WGS sequence"/>
</dbReference>
<proteinExistence type="predicted"/>
<keyword evidence="1" id="KW-1133">Transmembrane helix</keyword>
<dbReference type="GeneID" id="56330597"/>
<name>A0A1L6KRG6_ACIHA</name>
<dbReference type="EMBL" id="CP031976">
    <property type="protein sequence ID" value="QHI14722.1"/>
    <property type="molecule type" value="Genomic_DNA"/>
</dbReference>
<dbReference type="EMBL" id="JAGFOT010000014">
    <property type="protein sequence ID" value="MBO3659065.1"/>
    <property type="molecule type" value="Genomic_DNA"/>
</dbReference>
<accession>A0A1L6KRG6</accession>
<sequence>MNRKYYSTYVFYAVMSCCIVVGYAYLRGESFQWLGVGIALILGIIFISFIVRLPVFSQYYIPNKQRKNAIVRRHSIHYANRRAAPVMSGLVSAMLLIGVFYLLGFETFKIECFVGAIVSAIMSFYYEP</sequence>
<dbReference type="KEGG" id="ahl:AHTJS_15835"/>
<feature type="transmembrane region" description="Helical" evidence="1">
    <location>
        <begin position="9"/>
        <end position="26"/>
    </location>
</feature>
<evidence type="ECO:0000256" key="1">
    <source>
        <dbReference type="SAM" id="Phobius"/>
    </source>
</evidence>
<evidence type="ECO:0000313" key="2">
    <source>
        <dbReference type="EMBL" id="MBO3659065.1"/>
    </source>
</evidence>
<feature type="transmembrane region" description="Helical" evidence="1">
    <location>
        <begin position="38"/>
        <end position="61"/>
    </location>
</feature>
<dbReference type="PROSITE" id="PS51257">
    <property type="entry name" value="PROKAR_LIPOPROTEIN"/>
    <property type="match status" value="1"/>
</dbReference>
<keyword evidence="1" id="KW-0812">Transmembrane</keyword>
<keyword evidence="1" id="KW-0472">Membrane</keyword>
<reference evidence="2" key="2">
    <citation type="submission" date="2021-03" db="EMBL/GenBank/DDBJ databases">
        <title>Acinetobacter spp. whole-genome sequenced from Terengganu.</title>
        <authorList>
            <person name="Mohd Rani F."/>
        </authorList>
    </citation>
    <scope>NUCLEOTIDE SEQUENCE</scope>
    <source>
        <strain evidence="2">AC1502</strain>
    </source>
</reference>
<reference evidence="3 4" key="1">
    <citation type="submission" date="2018-08" db="EMBL/GenBank/DDBJ databases">
        <title>Analysis of the genomic diversity of Mexican Acinetobacter haemolyticus clinical isolates.</title>
        <authorList>
            <person name="Castro-Jaimes S."/>
            <person name="Cevallos M.A."/>
        </authorList>
    </citation>
    <scope>NUCLEOTIDE SEQUENCE [LARGE SCALE GENOMIC DNA]</scope>
    <source>
        <strain evidence="3 4">AN43</strain>
    </source>
</reference>
<dbReference type="RefSeq" id="WP_005084078.1">
    <property type="nucleotide sequence ID" value="NZ_BBSE01000034.1"/>
</dbReference>
<dbReference type="STRING" id="29430.AHTJS_15835"/>
<dbReference type="Proteomes" id="UP000463868">
    <property type="component" value="Chromosome"/>
</dbReference>
<feature type="transmembrane region" description="Helical" evidence="1">
    <location>
        <begin position="82"/>
        <end position="102"/>
    </location>
</feature>
<organism evidence="3 4">
    <name type="scientific">Acinetobacter haemolyticus</name>
    <dbReference type="NCBI Taxonomy" id="29430"/>
    <lineage>
        <taxon>Bacteria</taxon>
        <taxon>Pseudomonadati</taxon>
        <taxon>Pseudomonadota</taxon>
        <taxon>Gammaproteobacteria</taxon>
        <taxon>Moraxellales</taxon>
        <taxon>Moraxellaceae</taxon>
        <taxon>Acinetobacter</taxon>
    </lineage>
</organism>
<evidence type="ECO:0000313" key="3">
    <source>
        <dbReference type="EMBL" id="QHI14722.1"/>
    </source>
</evidence>
<dbReference type="AlphaFoldDB" id="A0A1L6KRG6"/>
<evidence type="ECO:0000313" key="4">
    <source>
        <dbReference type="Proteomes" id="UP000463868"/>
    </source>
</evidence>
<protein>
    <submittedName>
        <fullName evidence="3">Uncharacterized protein</fullName>
    </submittedName>
</protein>
<gene>
    <name evidence="3" type="ORF">AhaeAN43_15865</name>
    <name evidence="2" type="ORF">J5N55_13375</name>
</gene>